<dbReference type="Pfam" id="PF19610">
    <property type="entry name" value="DUF6115"/>
    <property type="match status" value="1"/>
</dbReference>
<name>A0ABT9C973_9BACL</name>
<dbReference type="InterPro" id="IPR046118">
    <property type="entry name" value="DUF6115"/>
</dbReference>
<reference evidence="4 5" key="1">
    <citation type="submission" date="2023-07" db="EMBL/GenBank/DDBJ databases">
        <title>Paenibacillus sp. JX-17 nov. isolated from soil.</title>
        <authorList>
            <person name="Wan Y."/>
            <person name="Liu B."/>
        </authorList>
    </citation>
    <scope>NUCLEOTIDE SEQUENCE [LARGE SCALE GENOMIC DNA]</scope>
    <source>
        <strain evidence="4 5">JX-17</strain>
    </source>
</reference>
<evidence type="ECO:0008006" key="6">
    <source>
        <dbReference type="Google" id="ProtNLM"/>
    </source>
</evidence>
<keyword evidence="3" id="KW-1133">Transmembrane helix</keyword>
<dbReference type="RefSeq" id="WP_305023001.1">
    <property type="nucleotide sequence ID" value="NZ_JAUQTB010000002.1"/>
</dbReference>
<evidence type="ECO:0000256" key="2">
    <source>
        <dbReference type="SAM" id="MobiDB-lite"/>
    </source>
</evidence>
<feature type="transmembrane region" description="Helical" evidence="3">
    <location>
        <begin position="6"/>
        <end position="22"/>
    </location>
</feature>
<proteinExistence type="predicted"/>
<protein>
    <recommendedName>
        <fullName evidence="6">DUF2802 domain-containing protein</fullName>
    </recommendedName>
</protein>
<keyword evidence="5" id="KW-1185">Reference proteome</keyword>
<keyword evidence="3" id="KW-0812">Transmembrane</keyword>
<evidence type="ECO:0000256" key="3">
    <source>
        <dbReference type="SAM" id="Phobius"/>
    </source>
</evidence>
<evidence type="ECO:0000313" key="5">
    <source>
        <dbReference type="Proteomes" id="UP001240171"/>
    </source>
</evidence>
<accession>A0ABT9C973</accession>
<gene>
    <name evidence="4" type="ORF">Q5741_05165</name>
</gene>
<feature type="region of interest" description="Disordered" evidence="2">
    <location>
        <begin position="121"/>
        <end position="143"/>
    </location>
</feature>
<keyword evidence="1" id="KW-0175">Coiled coil</keyword>
<dbReference type="EMBL" id="JAUQTB010000002">
    <property type="protein sequence ID" value="MDO7905804.1"/>
    <property type="molecule type" value="Genomic_DNA"/>
</dbReference>
<dbReference type="Proteomes" id="UP001240171">
    <property type="component" value="Unassembled WGS sequence"/>
</dbReference>
<evidence type="ECO:0000256" key="1">
    <source>
        <dbReference type="SAM" id="Coils"/>
    </source>
</evidence>
<sequence>MEPWQIIVLLGAVAVVYALLLPKRAKEPAAGEQIVKNVEATLEQYLAEIERDNDEIIALVADLKQDHAAKQAALQEQVAEMRQRVVQLEQQAAGQDSVLSQLREDHAAARQSLLELAYGMESGGRADEPQQAEEEPPLSPKVRERYPELFQLYEQGKSLDAIGKQIGLQRGEIQLILQLAKQEEAL</sequence>
<evidence type="ECO:0000313" key="4">
    <source>
        <dbReference type="EMBL" id="MDO7905804.1"/>
    </source>
</evidence>
<comment type="caution">
    <text evidence="4">The sequence shown here is derived from an EMBL/GenBank/DDBJ whole genome shotgun (WGS) entry which is preliminary data.</text>
</comment>
<organism evidence="4 5">
    <name type="scientific">Paenibacillus lacisoli</name>
    <dbReference type="NCBI Taxonomy" id="3064525"/>
    <lineage>
        <taxon>Bacteria</taxon>
        <taxon>Bacillati</taxon>
        <taxon>Bacillota</taxon>
        <taxon>Bacilli</taxon>
        <taxon>Bacillales</taxon>
        <taxon>Paenibacillaceae</taxon>
        <taxon>Paenibacillus</taxon>
    </lineage>
</organism>
<feature type="coiled-coil region" evidence="1">
    <location>
        <begin position="35"/>
        <end position="91"/>
    </location>
</feature>
<keyword evidence="3" id="KW-0472">Membrane</keyword>